<dbReference type="InterPro" id="IPR045584">
    <property type="entry name" value="Pilin-like"/>
</dbReference>
<organism evidence="2 3">
    <name type="scientific">Desulfuribacillus stibiiarsenatis</name>
    <dbReference type="NCBI Taxonomy" id="1390249"/>
    <lineage>
        <taxon>Bacteria</taxon>
        <taxon>Bacillati</taxon>
        <taxon>Bacillota</taxon>
        <taxon>Desulfuribacillia</taxon>
        <taxon>Desulfuribacillales</taxon>
        <taxon>Desulfuribacillaceae</taxon>
        <taxon>Desulfuribacillus</taxon>
    </lineage>
</organism>
<dbReference type="Pfam" id="PF07963">
    <property type="entry name" value="N_methyl"/>
    <property type="match status" value="1"/>
</dbReference>
<dbReference type="OrthoDB" id="9930044at2"/>
<dbReference type="SUPFAM" id="SSF54523">
    <property type="entry name" value="Pili subunits"/>
    <property type="match status" value="1"/>
</dbReference>
<reference evidence="2 3" key="1">
    <citation type="submission" date="2016-09" db="EMBL/GenBank/DDBJ databases">
        <title>Desulfuribacillus arsenicus sp. nov., an obligately anaerobic, dissimilatory arsenic- and antimonate-reducing bacterium isolated from anoxic sediments.</title>
        <authorList>
            <person name="Abin C.A."/>
            <person name="Hollibaugh J.T."/>
        </authorList>
    </citation>
    <scope>NUCLEOTIDE SEQUENCE [LARGE SCALE GENOMIC DNA]</scope>
    <source>
        <strain evidence="2 3">MLFW-2</strain>
    </source>
</reference>
<feature type="transmembrane region" description="Helical" evidence="1">
    <location>
        <begin position="12"/>
        <end position="33"/>
    </location>
</feature>
<dbReference type="EMBL" id="MJAT01000012">
    <property type="protein sequence ID" value="OEH85618.1"/>
    <property type="molecule type" value="Genomic_DNA"/>
</dbReference>
<evidence type="ECO:0000256" key="1">
    <source>
        <dbReference type="SAM" id="Phobius"/>
    </source>
</evidence>
<proteinExistence type="predicted"/>
<dbReference type="NCBIfam" id="TIGR02532">
    <property type="entry name" value="IV_pilin_GFxxxE"/>
    <property type="match status" value="1"/>
</dbReference>
<protein>
    <recommendedName>
        <fullName evidence="4">General secretion pathway GspH domain-containing protein</fullName>
    </recommendedName>
</protein>
<evidence type="ECO:0000313" key="3">
    <source>
        <dbReference type="Proteomes" id="UP000095255"/>
    </source>
</evidence>
<dbReference type="GO" id="GO:0030420">
    <property type="term" value="P:establishment of competence for transformation"/>
    <property type="evidence" value="ECO:0007669"/>
    <property type="project" value="InterPro"/>
</dbReference>
<dbReference type="Proteomes" id="UP000095255">
    <property type="component" value="Unassembled WGS sequence"/>
</dbReference>
<accession>A0A1E5L6E5</accession>
<dbReference type="AlphaFoldDB" id="A0A1E5L6E5"/>
<keyword evidence="1" id="KW-0472">Membrane</keyword>
<dbReference type="RefSeq" id="WP_069701702.1">
    <property type="nucleotide sequence ID" value="NZ_MJAT01000012.1"/>
</dbReference>
<sequence length="147" mass="16845">MKTALNKKGFTLLETLLVVTILCSLMIPVYPLVMKQYHYYQLENEAETLAKFLEKMRQQAILEQQPMMIRFSTTEPYSYGLRSGVQIVNRHYLSQGLEMTTSISGNQFYFNFVGEPRDVGGTISLVQANGEMKQIIIHPFSGIIEVR</sequence>
<name>A0A1E5L6E5_9FIRM</name>
<evidence type="ECO:0008006" key="4">
    <source>
        <dbReference type="Google" id="ProtNLM"/>
    </source>
</evidence>
<comment type="caution">
    <text evidence="2">The sequence shown here is derived from an EMBL/GenBank/DDBJ whole genome shotgun (WGS) entry which is preliminary data.</text>
</comment>
<keyword evidence="3" id="KW-1185">Reference proteome</keyword>
<gene>
    <name evidence="2" type="ORF">BHU72_02120</name>
</gene>
<keyword evidence="1" id="KW-0812">Transmembrane</keyword>
<dbReference type="PIRSF" id="PIRSF021292">
    <property type="entry name" value="Competence_ComGD"/>
    <property type="match status" value="1"/>
</dbReference>
<dbReference type="STRING" id="1390249.BHU72_02120"/>
<dbReference type="InterPro" id="IPR016785">
    <property type="entry name" value="ComGD"/>
</dbReference>
<dbReference type="InterPro" id="IPR012902">
    <property type="entry name" value="N_methyl_site"/>
</dbReference>
<keyword evidence="1" id="KW-1133">Transmembrane helix</keyword>
<evidence type="ECO:0000313" key="2">
    <source>
        <dbReference type="EMBL" id="OEH85618.1"/>
    </source>
</evidence>